<dbReference type="RefSeq" id="XP_042931649.1">
    <property type="nucleotide sequence ID" value="XM_043075715.1"/>
</dbReference>
<comment type="similarity">
    <text evidence="9">Belongs to the G-protein coupled receptor 1 family.</text>
</comment>
<evidence type="ECO:0000256" key="5">
    <source>
        <dbReference type="ARBA" id="ARBA00023040"/>
    </source>
</evidence>
<dbReference type="SUPFAM" id="SSF81321">
    <property type="entry name" value="Family A G protein-coupled receptor-like"/>
    <property type="match status" value="1"/>
</dbReference>
<dbReference type="GO" id="GO:0005886">
    <property type="term" value="C:plasma membrane"/>
    <property type="evidence" value="ECO:0007669"/>
    <property type="project" value="UniProtKB-SubCell"/>
</dbReference>
<sequence length="421" mass="48672">MNITGFLPDANIQTIRLFLTLIHLILVSIGSINLLVILIIIVKPYMRSITNVYIISLCLADFIYLTNLTLVAIVQLNNKSWIFGQLMCTLYHGTETTGKYASVIFVVLLAADRYCAMCCPMLCARYRNYCIAVSTSVIAWIVAFSAALPLYLYSEVIELQTYRTEELNRSVCIAKWPSLTSARWYITFSSILIYAAPLALMTYFNYNVLKKLRKALRNSKRMKLTSKSRAPYHRVTRLVLCVVIFHAVCWSPFWLFNLLSSVFQFRIHTRFNRLIVNVIHLFPYINCALNPLLYAANAENFRRAFRSLFSLNFTNRKSLSTTSRKVSQTIVVESFFTQILDPYMVSLPFLQHFTARKRRFAWCNERNHSIITRPAIASTDKNDKIVIELNKSCHTPKLQNHGTVYRNPLQESCYDHILNQN</sequence>
<comment type="subcellular location">
    <subcellularLocation>
        <location evidence="1">Cell membrane</location>
        <topology evidence="1">Multi-pass membrane protein</topology>
    </subcellularLocation>
</comment>
<feature type="domain" description="G-protein coupled receptors family 1 profile" evidence="11">
    <location>
        <begin position="32"/>
        <end position="294"/>
    </location>
</feature>
<dbReference type="GO" id="GO:0004930">
    <property type="term" value="F:G protein-coupled receptor activity"/>
    <property type="evidence" value="ECO:0007669"/>
    <property type="project" value="UniProtKB-KW"/>
</dbReference>
<keyword evidence="6 10" id="KW-0472">Membrane</keyword>
<keyword evidence="2" id="KW-1003">Cell membrane</keyword>
<dbReference type="PROSITE" id="PS50262">
    <property type="entry name" value="G_PROTEIN_RECEP_F1_2"/>
    <property type="match status" value="1"/>
</dbReference>
<evidence type="ECO:0000256" key="3">
    <source>
        <dbReference type="ARBA" id="ARBA00022692"/>
    </source>
</evidence>
<reference evidence="14" key="3">
    <citation type="submission" date="2022-04" db="UniProtKB">
        <authorList>
            <consortium name="WormBaseParasite"/>
        </authorList>
    </citation>
    <scope>IDENTIFICATION</scope>
</reference>
<dbReference type="PANTHER" id="PTHR24229">
    <property type="entry name" value="NEUROPEPTIDES RECEPTOR"/>
    <property type="match status" value="1"/>
</dbReference>
<dbReference type="Proteomes" id="UP000006672">
    <property type="component" value="Unassembled WGS sequence"/>
</dbReference>
<gene>
    <name evidence="12" type="primary">Bma-npr-16</name>
    <name evidence="14" type="synonym">Bm1_16510</name>
    <name evidence="12" type="ORF">BM_BM4462</name>
</gene>
<keyword evidence="4 10" id="KW-1133">Transmembrane helix</keyword>
<feature type="transmembrane region" description="Helical" evidence="10">
    <location>
        <begin position="129"/>
        <end position="153"/>
    </location>
</feature>
<keyword evidence="5 9" id="KW-0297">G-protein coupled receptor</keyword>
<accession>A0A8L7T6C4</accession>
<dbReference type="EMBL" id="CAAKNF010000196">
    <property type="protein sequence ID" value="VIO89602.1"/>
    <property type="molecule type" value="Genomic_DNA"/>
</dbReference>
<dbReference type="CTD" id="6098207"/>
<evidence type="ECO:0000256" key="8">
    <source>
        <dbReference type="ARBA" id="ARBA00023224"/>
    </source>
</evidence>
<accession>A0A4E9F1H3</accession>
<evidence type="ECO:0000256" key="10">
    <source>
        <dbReference type="SAM" id="Phobius"/>
    </source>
</evidence>
<feature type="transmembrane region" description="Helical" evidence="10">
    <location>
        <begin position="184"/>
        <end position="204"/>
    </location>
</feature>
<keyword evidence="13" id="KW-1185">Reference proteome</keyword>
<evidence type="ECO:0000256" key="7">
    <source>
        <dbReference type="ARBA" id="ARBA00023170"/>
    </source>
</evidence>
<dbReference type="KEGG" id="bmy:BM_BM4462"/>
<evidence type="ECO:0000256" key="1">
    <source>
        <dbReference type="ARBA" id="ARBA00004651"/>
    </source>
</evidence>
<dbReference type="PRINTS" id="PR00237">
    <property type="entry name" value="GPCRRHODOPSN"/>
</dbReference>
<evidence type="ECO:0000313" key="13">
    <source>
        <dbReference type="Proteomes" id="UP000006672"/>
    </source>
</evidence>
<evidence type="ECO:0000256" key="6">
    <source>
        <dbReference type="ARBA" id="ARBA00023136"/>
    </source>
</evidence>
<dbReference type="PANTHER" id="PTHR24229:SF50">
    <property type="entry name" value="G-PROTEIN COUPLED RECEPTORS FAMILY 1 PROFILE DOMAIN-CONTAINING PROTEIN"/>
    <property type="match status" value="1"/>
</dbReference>
<protein>
    <submittedName>
        <fullName evidence="12 14">Unidentified vitellogenin-linked transcript protein 6, putative</fullName>
    </submittedName>
</protein>
<dbReference type="GO" id="GO:0042277">
    <property type="term" value="F:peptide binding"/>
    <property type="evidence" value="ECO:0007669"/>
    <property type="project" value="TreeGrafter"/>
</dbReference>
<dbReference type="CDD" id="cd00637">
    <property type="entry name" value="7tm_classA_rhodopsin-like"/>
    <property type="match status" value="1"/>
</dbReference>
<evidence type="ECO:0000313" key="14">
    <source>
        <dbReference type="WBParaSite" id="Bm4462.1"/>
    </source>
</evidence>
<feature type="transmembrane region" description="Helical" evidence="10">
    <location>
        <begin position="274"/>
        <end position="296"/>
    </location>
</feature>
<evidence type="ECO:0000259" key="11">
    <source>
        <dbReference type="PROSITE" id="PS50262"/>
    </source>
</evidence>
<feature type="transmembrane region" description="Helical" evidence="10">
    <location>
        <begin position="52"/>
        <end position="74"/>
    </location>
</feature>
<dbReference type="PROSITE" id="PS00237">
    <property type="entry name" value="G_PROTEIN_RECEP_F1_1"/>
    <property type="match status" value="1"/>
</dbReference>
<evidence type="ECO:0000256" key="2">
    <source>
        <dbReference type="ARBA" id="ARBA00022475"/>
    </source>
</evidence>
<dbReference type="Gene3D" id="1.20.1070.10">
    <property type="entry name" value="Rhodopsin 7-helix transmembrane proteins"/>
    <property type="match status" value="1"/>
</dbReference>
<keyword evidence="8 9" id="KW-0807">Transducer</keyword>
<feature type="transmembrane region" description="Helical" evidence="10">
    <location>
        <begin position="15"/>
        <end position="40"/>
    </location>
</feature>
<feature type="transmembrane region" description="Helical" evidence="10">
    <location>
        <begin position="235"/>
        <end position="254"/>
    </location>
</feature>
<dbReference type="InterPro" id="IPR000276">
    <property type="entry name" value="GPCR_Rhodpsn"/>
</dbReference>
<reference evidence="13" key="1">
    <citation type="journal article" date="2007" name="Science">
        <title>Draft genome of the filarial nematode parasite Brugia malayi.</title>
        <authorList>
            <person name="Ghedin E."/>
            <person name="Wang S."/>
            <person name="Spiro D."/>
            <person name="Caler E."/>
            <person name="Zhao Q."/>
            <person name="Crabtree J."/>
            <person name="Allen J.E."/>
            <person name="Delcher A.L."/>
            <person name="Guiliano D.B."/>
            <person name="Miranda-Saavedra D."/>
            <person name="Angiuoli S.V."/>
            <person name="Creasy T."/>
            <person name="Amedeo P."/>
            <person name="Haas B."/>
            <person name="El-Sayed N.M."/>
            <person name="Wortman J.R."/>
            <person name="Feldblyum T."/>
            <person name="Tallon L."/>
            <person name="Schatz M."/>
            <person name="Shumway M."/>
            <person name="Koo H."/>
            <person name="Salzberg S.L."/>
            <person name="Schobel S."/>
            <person name="Pertea M."/>
            <person name="Pop M."/>
            <person name="White O."/>
            <person name="Barton G.J."/>
            <person name="Carlow C.K."/>
            <person name="Crawford M.J."/>
            <person name="Daub J."/>
            <person name="Dimmic M.W."/>
            <person name="Estes C.F."/>
            <person name="Foster J.M."/>
            <person name="Ganatra M."/>
            <person name="Gregory W.F."/>
            <person name="Johnson N.M."/>
            <person name="Jin J."/>
            <person name="Komuniecki R."/>
            <person name="Korf I."/>
            <person name="Kumar S."/>
            <person name="Laney S."/>
            <person name="Li B.W."/>
            <person name="Li W."/>
            <person name="Lindblom T.H."/>
            <person name="Lustigman S."/>
            <person name="Ma D."/>
            <person name="Maina C.V."/>
            <person name="Martin D.M."/>
            <person name="McCarter J.P."/>
            <person name="McReynolds L."/>
            <person name="Mitreva M."/>
            <person name="Nutman T.B."/>
            <person name="Parkinson J."/>
            <person name="Peregrin-Alvarez J.M."/>
            <person name="Poole C."/>
            <person name="Ren Q."/>
            <person name="Saunders L."/>
            <person name="Sluder A.E."/>
            <person name="Smith K."/>
            <person name="Stanke M."/>
            <person name="Unnasch T.R."/>
            <person name="Ware J."/>
            <person name="Wei A.D."/>
            <person name="Weil G."/>
            <person name="Williams D.J."/>
            <person name="Zhang Y."/>
            <person name="Williams S.A."/>
            <person name="Fraser-Liggett C."/>
            <person name="Slatko B."/>
            <person name="Blaxter M.L."/>
            <person name="Scott A.L."/>
        </authorList>
    </citation>
    <scope>NUCLEOTIDE SEQUENCE</scope>
    <source>
        <strain evidence="13">FR3</strain>
    </source>
</reference>
<dbReference type="GO" id="GO:0043005">
    <property type="term" value="C:neuron projection"/>
    <property type="evidence" value="ECO:0007669"/>
    <property type="project" value="TreeGrafter"/>
</dbReference>
<dbReference type="OrthoDB" id="6076970at2759"/>
<keyword evidence="7 9" id="KW-0675">Receptor</keyword>
<dbReference type="Pfam" id="PF00001">
    <property type="entry name" value="7tm_1"/>
    <property type="match status" value="1"/>
</dbReference>
<name>A0A4E9F1H3_BRUMA</name>
<dbReference type="GeneID" id="6098207"/>
<evidence type="ECO:0000313" key="12">
    <source>
        <dbReference type="EMBL" id="VIO89602.1"/>
    </source>
</evidence>
<dbReference type="AlphaFoldDB" id="A0A4E9F1H3"/>
<proteinExistence type="inferred from homology"/>
<organism evidence="12">
    <name type="scientific">Brugia malayi</name>
    <name type="common">Filarial nematode worm</name>
    <dbReference type="NCBI Taxonomy" id="6279"/>
    <lineage>
        <taxon>Eukaryota</taxon>
        <taxon>Metazoa</taxon>
        <taxon>Ecdysozoa</taxon>
        <taxon>Nematoda</taxon>
        <taxon>Chromadorea</taxon>
        <taxon>Rhabditida</taxon>
        <taxon>Spirurina</taxon>
        <taxon>Spiruromorpha</taxon>
        <taxon>Filarioidea</taxon>
        <taxon>Onchocercidae</taxon>
        <taxon>Brugia</taxon>
    </lineage>
</organism>
<keyword evidence="3 9" id="KW-0812">Transmembrane</keyword>
<reference evidence="12" key="2">
    <citation type="submission" date="2019-04" db="EMBL/GenBank/DDBJ databases">
        <authorList>
            <person name="Howe K."/>
            <person name="Paulini M."/>
            <person name="Williams G."/>
        </authorList>
    </citation>
    <scope>NUCLEOTIDE SEQUENCE [LARGE SCALE GENOMIC DNA]</scope>
    <source>
        <strain evidence="12">FR3</strain>
    </source>
</reference>
<evidence type="ECO:0000256" key="9">
    <source>
        <dbReference type="RuleBase" id="RU000688"/>
    </source>
</evidence>
<dbReference type="WBParaSite" id="Bm4462.1">
    <property type="protein sequence ID" value="Bm4462.1"/>
    <property type="gene ID" value="WBGene00224723"/>
</dbReference>
<evidence type="ECO:0000256" key="4">
    <source>
        <dbReference type="ARBA" id="ARBA00022989"/>
    </source>
</evidence>
<dbReference type="InterPro" id="IPR017452">
    <property type="entry name" value="GPCR_Rhodpsn_7TM"/>
</dbReference>